<name>A0A8H3EFF3_9LECA</name>
<dbReference type="SUPFAM" id="SSF52972">
    <property type="entry name" value="ITPase-like"/>
    <property type="match status" value="1"/>
</dbReference>
<dbReference type="PANTHER" id="PTHR43213:SF5">
    <property type="entry name" value="BIFUNCTIONAL DTTP_UTP PYROPHOSPHATASE_METHYLTRANSFERASE PROTEIN-RELATED"/>
    <property type="match status" value="1"/>
</dbReference>
<gene>
    <name evidence="4" type="ORF">GOMPHAMPRED_000462</name>
</gene>
<dbReference type="NCBIfam" id="TIGR00172">
    <property type="entry name" value="maf"/>
    <property type="match status" value="1"/>
</dbReference>
<evidence type="ECO:0000256" key="2">
    <source>
        <dbReference type="ARBA" id="ARBA00022801"/>
    </source>
</evidence>
<evidence type="ECO:0008006" key="6">
    <source>
        <dbReference type="Google" id="ProtNLM"/>
    </source>
</evidence>
<keyword evidence="2" id="KW-0378">Hydrolase</keyword>
<organism evidence="4 5">
    <name type="scientific">Gomphillus americanus</name>
    <dbReference type="NCBI Taxonomy" id="1940652"/>
    <lineage>
        <taxon>Eukaryota</taxon>
        <taxon>Fungi</taxon>
        <taxon>Dikarya</taxon>
        <taxon>Ascomycota</taxon>
        <taxon>Pezizomycotina</taxon>
        <taxon>Lecanoromycetes</taxon>
        <taxon>OSLEUM clade</taxon>
        <taxon>Ostropomycetidae</taxon>
        <taxon>Ostropales</taxon>
        <taxon>Graphidaceae</taxon>
        <taxon>Gomphilloideae</taxon>
        <taxon>Gomphillus</taxon>
    </lineage>
</organism>
<proteinExistence type="inferred from homology"/>
<dbReference type="EMBL" id="CAJPDQ010000001">
    <property type="protein sequence ID" value="CAF9903643.1"/>
    <property type="molecule type" value="Genomic_DNA"/>
</dbReference>
<feature type="region of interest" description="Disordered" evidence="3">
    <location>
        <begin position="1"/>
        <end position="35"/>
    </location>
</feature>
<comment type="caution">
    <text evidence="4">The sequence shown here is derived from an EMBL/GenBank/DDBJ whole genome shotgun (WGS) entry which is preliminary data.</text>
</comment>
<feature type="compositionally biased region" description="Pro residues" evidence="3">
    <location>
        <begin position="23"/>
        <end position="35"/>
    </location>
</feature>
<protein>
    <recommendedName>
        <fullName evidence="6">Maf-like protein</fullName>
    </recommendedName>
</protein>
<dbReference type="Gene3D" id="3.90.950.10">
    <property type="match status" value="1"/>
</dbReference>
<keyword evidence="5" id="KW-1185">Reference proteome</keyword>
<dbReference type="OrthoDB" id="10267058at2759"/>
<dbReference type="AlphaFoldDB" id="A0A8H3EFF3"/>
<accession>A0A8H3EFF3</accession>
<evidence type="ECO:0000313" key="4">
    <source>
        <dbReference type="EMBL" id="CAF9903643.1"/>
    </source>
</evidence>
<dbReference type="InterPro" id="IPR003697">
    <property type="entry name" value="Maf-like"/>
</dbReference>
<dbReference type="Proteomes" id="UP000664169">
    <property type="component" value="Unassembled WGS sequence"/>
</dbReference>
<comment type="cofactor">
    <cofactor evidence="1">
        <name>a divalent metal cation</name>
        <dbReference type="ChEBI" id="CHEBI:60240"/>
    </cofactor>
</comment>
<dbReference type="Pfam" id="PF02545">
    <property type="entry name" value="Maf"/>
    <property type="match status" value="1"/>
</dbReference>
<evidence type="ECO:0000313" key="5">
    <source>
        <dbReference type="Proteomes" id="UP000664169"/>
    </source>
</evidence>
<sequence>MFDRKVPLDDPPPSYDVSGGVAIPPPSEKTLVKPPPPKLPFPLDLPVLNYLRKNRVILASASPRRRQLLAQIGLTNLEIALSTVPEDLPKSLSPYEYVLKTATQKALNVYEATLDDTSKGDIAILIAADTVVVTPAGTILEKPRSEAQHVASLKELRDYGRHSVVTAVAVLAPLESARDPGYVLETHVEETVVYFDKDVTDDMILAYVKTREGVDKAGGYGIQGIGALLVEKVDGSFENVIGLPLRPTLKLLEKVRRKAEDENLEEDSDLED</sequence>
<dbReference type="InterPro" id="IPR029001">
    <property type="entry name" value="ITPase-like_fam"/>
</dbReference>
<dbReference type="CDD" id="cd00555">
    <property type="entry name" value="Maf"/>
    <property type="match status" value="1"/>
</dbReference>
<dbReference type="GO" id="GO:0047429">
    <property type="term" value="F:nucleoside triphosphate diphosphatase activity"/>
    <property type="evidence" value="ECO:0007669"/>
    <property type="project" value="InterPro"/>
</dbReference>
<dbReference type="HAMAP" id="MF_00528">
    <property type="entry name" value="Maf"/>
    <property type="match status" value="1"/>
</dbReference>
<evidence type="ECO:0000256" key="3">
    <source>
        <dbReference type="SAM" id="MobiDB-lite"/>
    </source>
</evidence>
<evidence type="ECO:0000256" key="1">
    <source>
        <dbReference type="ARBA" id="ARBA00001968"/>
    </source>
</evidence>
<dbReference type="PANTHER" id="PTHR43213">
    <property type="entry name" value="BIFUNCTIONAL DTTP/UTP PYROPHOSPHATASE/METHYLTRANSFERASE PROTEIN-RELATED"/>
    <property type="match status" value="1"/>
</dbReference>
<reference evidence="4" key="1">
    <citation type="submission" date="2021-03" db="EMBL/GenBank/DDBJ databases">
        <authorList>
            <person name="Tagirdzhanova G."/>
        </authorList>
    </citation>
    <scope>NUCLEOTIDE SEQUENCE</scope>
</reference>